<accession>A0AA39DC22</accession>
<gene>
    <name evidence="1" type="ORF">PVL29_022999</name>
</gene>
<reference evidence="1 2" key="1">
    <citation type="journal article" date="2023" name="BMC Biotechnol.">
        <title>Vitis rotundifolia cv Carlos genome sequencing.</title>
        <authorList>
            <person name="Huff M."/>
            <person name="Hulse-Kemp A."/>
            <person name="Scheffler B."/>
            <person name="Youngblood R."/>
            <person name="Simpson S."/>
            <person name="Babiker E."/>
            <person name="Staton M."/>
        </authorList>
    </citation>
    <scope>NUCLEOTIDE SEQUENCE [LARGE SCALE GENOMIC DNA]</scope>
    <source>
        <tissue evidence="1">Leaf</tissue>
    </source>
</reference>
<name>A0AA39DC22_VITRO</name>
<keyword evidence="2" id="KW-1185">Reference proteome</keyword>
<sequence>MSFYMWLIQKINVAYCQLQIEGGFIILITCTHVEQVFGIPHSGKKLVLDTYRHRDGRVPSIQKIERLMVETECQRILYFFIIFACATDNSSLMNLCTGQQEIEATQLCINSLISLYLEDIKSLSRFQASPSIANHDLPNPNNALKATNGVDATFSSKPYIPKAPISYLTPK</sequence>
<comment type="caution">
    <text evidence="1">The sequence shown here is derived from an EMBL/GenBank/DDBJ whole genome shotgun (WGS) entry which is preliminary data.</text>
</comment>
<evidence type="ECO:0000313" key="2">
    <source>
        <dbReference type="Proteomes" id="UP001168098"/>
    </source>
</evidence>
<dbReference type="AlphaFoldDB" id="A0AA39DC22"/>
<proteinExistence type="predicted"/>
<protein>
    <submittedName>
        <fullName evidence="1">Uncharacterized protein</fullName>
    </submittedName>
</protein>
<organism evidence="1 2">
    <name type="scientific">Vitis rotundifolia</name>
    <name type="common">Muscadine grape</name>
    <dbReference type="NCBI Taxonomy" id="103349"/>
    <lineage>
        <taxon>Eukaryota</taxon>
        <taxon>Viridiplantae</taxon>
        <taxon>Streptophyta</taxon>
        <taxon>Embryophyta</taxon>
        <taxon>Tracheophyta</taxon>
        <taxon>Spermatophyta</taxon>
        <taxon>Magnoliopsida</taxon>
        <taxon>eudicotyledons</taxon>
        <taxon>Gunneridae</taxon>
        <taxon>Pentapetalae</taxon>
        <taxon>rosids</taxon>
        <taxon>Vitales</taxon>
        <taxon>Vitaceae</taxon>
        <taxon>Viteae</taxon>
        <taxon>Vitis</taxon>
    </lineage>
</organism>
<evidence type="ECO:0000313" key="1">
    <source>
        <dbReference type="EMBL" id="KAJ9678264.1"/>
    </source>
</evidence>
<dbReference type="EMBL" id="JARBHA010000017">
    <property type="protein sequence ID" value="KAJ9678264.1"/>
    <property type="molecule type" value="Genomic_DNA"/>
</dbReference>
<dbReference type="Proteomes" id="UP001168098">
    <property type="component" value="Unassembled WGS sequence"/>
</dbReference>